<dbReference type="InterPro" id="IPR050187">
    <property type="entry name" value="Lipid_Phosphate_FormReg"/>
</dbReference>
<feature type="region of interest" description="Disordered" evidence="1">
    <location>
        <begin position="336"/>
        <end position="369"/>
    </location>
</feature>
<reference evidence="3 4" key="1">
    <citation type="journal article" date="2016" name="Mol. Biol. Evol.">
        <title>Comparative Genomics of Early-Diverging Mushroom-Forming Fungi Provides Insights into the Origins of Lignocellulose Decay Capabilities.</title>
        <authorList>
            <person name="Nagy L.G."/>
            <person name="Riley R."/>
            <person name="Tritt A."/>
            <person name="Adam C."/>
            <person name="Daum C."/>
            <person name="Floudas D."/>
            <person name="Sun H."/>
            <person name="Yadav J.S."/>
            <person name="Pangilinan J."/>
            <person name="Larsson K.H."/>
            <person name="Matsuura K."/>
            <person name="Barry K."/>
            <person name="Labutti K."/>
            <person name="Kuo R."/>
            <person name="Ohm R.A."/>
            <person name="Bhattacharya S.S."/>
            <person name="Shirouzu T."/>
            <person name="Yoshinaga Y."/>
            <person name="Martin F.M."/>
            <person name="Grigoriev I.V."/>
            <person name="Hibbett D.S."/>
        </authorList>
    </citation>
    <scope>NUCLEOTIDE SEQUENCE [LARGE SCALE GENOMIC DNA]</scope>
    <source>
        <strain evidence="3 4">93-53</strain>
    </source>
</reference>
<dbReference type="InterPro" id="IPR055916">
    <property type="entry name" value="DUF7493"/>
</dbReference>
<dbReference type="Pfam" id="PF24321">
    <property type="entry name" value="DUF7493"/>
    <property type="match status" value="1"/>
</dbReference>
<accession>A0A165FVD2</accession>
<dbReference type="PROSITE" id="PS50146">
    <property type="entry name" value="DAGK"/>
    <property type="match status" value="1"/>
</dbReference>
<dbReference type="Gene3D" id="2.60.200.40">
    <property type="match status" value="1"/>
</dbReference>
<dbReference type="InterPro" id="IPR001206">
    <property type="entry name" value="Diacylglycerol_kinase_cat_dom"/>
</dbReference>
<feature type="domain" description="DAGKc" evidence="2">
    <location>
        <begin position="106"/>
        <end position="247"/>
    </location>
</feature>
<dbReference type="Gene3D" id="3.40.50.10330">
    <property type="entry name" value="Probable inorganic polyphosphate/atp-NAD kinase, domain 1"/>
    <property type="match status" value="1"/>
</dbReference>
<dbReference type="GO" id="GO:0016773">
    <property type="term" value="F:phosphotransferase activity, alcohol group as acceptor"/>
    <property type="evidence" value="ECO:0007669"/>
    <property type="project" value="UniProtKB-ARBA"/>
</dbReference>
<evidence type="ECO:0000313" key="4">
    <source>
        <dbReference type="Proteomes" id="UP000076871"/>
    </source>
</evidence>
<organism evidence="3 4">
    <name type="scientific">Laetiporus sulphureus 93-53</name>
    <dbReference type="NCBI Taxonomy" id="1314785"/>
    <lineage>
        <taxon>Eukaryota</taxon>
        <taxon>Fungi</taxon>
        <taxon>Dikarya</taxon>
        <taxon>Basidiomycota</taxon>
        <taxon>Agaricomycotina</taxon>
        <taxon>Agaricomycetes</taxon>
        <taxon>Polyporales</taxon>
        <taxon>Laetiporus</taxon>
    </lineage>
</organism>
<sequence length="499" mass="54505">MTASPANLKLTIVGIENRTTTFTVEDGMLVVARPGEKKWPRIRTTLGHVLWAEVKGDSLEVSFLARRKSTSPLAVVRLTGTVQEAEADLASAFTESLMDAAYAGVKRQRKLKVFVNPKSGPGNGIVYYKKRIEPIFQAARCAVDPTFTDYPGHAQELIKELDLEQCDAVVVVSGDGLVHEVINGFAQHRDPEGAFRVPIAPVACGSGNGLPLNLLGPQDGYDVCAGALNAIKGKPMHIDLCSVTQKDKTVYSFMSQTVGLFADLDIGTEWLRFLGSTRFVVGFVIEVLKMKRCPVKLSIKVADSDKKQMVQKLHGYHAKARACTSPAEVPISAEDTAADDDSTTAPSSAPPLSPTDPKASSPLSPPDSEGWSTFVRPLSYVYAGKGPYVSRDLMQFPVSIPDDGLVDIVAQEITTRKAMIDAMDESEQGMQYWLDTQHYFRASAYRVEPYSPKGCFSVDGEEYPFEPFQVECHRGMATVLSPCGYYQAEFRLPDESKAS</sequence>
<dbReference type="GO" id="GO:0016020">
    <property type="term" value="C:membrane"/>
    <property type="evidence" value="ECO:0007669"/>
    <property type="project" value="TreeGrafter"/>
</dbReference>
<name>A0A165FVD2_9APHY</name>
<keyword evidence="4" id="KW-1185">Reference proteome</keyword>
<dbReference type="EMBL" id="KV427611">
    <property type="protein sequence ID" value="KZT09459.1"/>
    <property type="molecule type" value="Genomic_DNA"/>
</dbReference>
<dbReference type="GO" id="GO:0046512">
    <property type="term" value="P:sphingosine biosynthetic process"/>
    <property type="evidence" value="ECO:0007669"/>
    <property type="project" value="TreeGrafter"/>
</dbReference>
<proteinExistence type="predicted"/>
<gene>
    <name evidence="3" type="ORF">LAESUDRAFT_694967</name>
</gene>
<dbReference type="GeneID" id="63823251"/>
<dbReference type="GO" id="GO:0001727">
    <property type="term" value="F:lipid kinase activity"/>
    <property type="evidence" value="ECO:0007669"/>
    <property type="project" value="TreeGrafter"/>
</dbReference>
<dbReference type="GO" id="GO:0005737">
    <property type="term" value="C:cytoplasm"/>
    <property type="evidence" value="ECO:0007669"/>
    <property type="project" value="TreeGrafter"/>
</dbReference>
<dbReference type="InParanoid" id="A0A165FVD2"/>
<evidence type="ECO:0000256" key="1">
    <source>
        <dbReference type="SAM" id="MobiDB-lite"/>
    </source>
</evidence>
<dbReference type="Pfam" id="PF00781">
    <property type="entry name" value="DAGK_cat"/>
    <property type="match status" value="1"/>
</dbReference>
<evidence type="ECO:0000313" key="3">
    <source>
        <dbReference type="EMBL" id="KZT09459.1"/>
    </source>
</evidence>
<protein>
    <recommendedName>
        <fullName evidence="2">DAGKc domain-containing protein</fullName>
    </recommendedName>
</protein>
<dbReference type="RefSeq" id="XP_040767199.1">
    <property type="nucleotide sequence ID" value="XM_040906222.1"/>
</dbReference>
<evidence type="ECO:0000259" key="2">
    <source>
        <dbReference type="PROSITE" id="PS50146"/>
    </source>
</evidence>
<dbReference type="SMART" id="SM00046">
    <property type="entry name" value="DAGKc"/>
    <property type="match status" value="1"/>
</dbReference>
<dbReference type="FunCoup" id="A0A165FVD2">
    <property type="interactions" value="170"/>
</dbReference>
<dbReference type="SUPFAM" id="SSF111331">
    <property type="entry name" value="NAD kinase/diacylglycerol kinase-like"/>
    <property type="match status" value="1"/>
</dbReference>
<dbReference type="OrthoDB" id="3853857at2759"/>
<dbReference type="STRING" id="1314785.A0A165FVD2"/>
<dbReference type="Proteomes" id="UP000076871">
    <property type="component" value="Unassembled WGS sequence"/>
</dbReference>
<dbReference type="PANTHER" id="PTHR12358">
    <property type="entry name" value="SPHINGOSINE KINASE"/>
    <property type="match status" value="1"/>
</dbReference>
<dbReference type="PANTHER" id="PTHR12358:SF31">
    <property type="entry name" value="ACYLGLYCEROL KINASE, MITOCHONDRIAL"/>
    <property type="match status" value="1"/>
</dbReference>
<dbReference type="InterPro" id="IPR016064">
    <property type="entry name" value="NAD/diacylglycerol_kinase_sf"/>
</dbReference>
<dbReference type="InterPro" id="IPR017438">
    <property type="entry name" value="ATP-NAD_kinase_N"/>
</dbReference>
<dbReference type="AlphaFoldDB" id="A0A165FVD2"/>